<feature type="region of interest" description="Disordered" evidence="1">
    <location>
        <begin position="141"/>
        <end position="174"/>
    </location>
</feature>
<keyword evidence="2" id="KW-0812">Transmembrane</keyword>
<feature type="compositionally biased region" description="Polar residues" evidence="1">
    <location>
        <begin position="144"/>
        <end position="153"/>
    </location>
</feature>
<feature type="region of interest" description="Disordered" evidence="1">
    <location>
        <begin position="24"/>
        <end position="57"/>
    </location>
</feature>
<protein>
    <recommendedName>
        <fullName evidence="3">DUF7154 domain-containing protein</fullName>
    </recommendedName>
</protein>
<dbReference type="PANTHER" id="PTHR23062:SF3">
    <property type="entry name" value="ANF_RECEPTOR DOMAIN-CONTAINING PROTEIN-RELATED"/>
    <property type="match status" value="1"/>
</dbReference>
<accession>E3NGK6</accession>
<feature type="compositionally biased region" description="Low complexity" evidence="1">
    <location>
        <begin position="710"/>
        <end position="764"/>
    </location>
</feature>
<evidence type="ECO:0000313" key="4">
    <source>
        <dbReference type="EMBL" id="EFO97151.1"/>
    </source>
</evidence>
<organism evidence="5">
    <name type="scientific">Caenorhabditis remanei</name>
    <name type="common">Caenorhabditis vulgaris</name>
    <dbReference type="NCBI Taxonomy" id="31234"/>
    <lineage>
        <taxon>Eukaryota</taxon>
        <taxon>Metazoa</taxon>
        <taxon>Ecdysozoa</taxon>
        <taxon>Nematoda</taxon>
        <taxon>Chromadorea</taxon>
        <taxon>Rhabditida</taxon>
        <taxon>Rhabditina</taxon>
        <taxon>Rhabditomorpha</taxon>
        <taxon>Rhabditoidea</taxon>
        <taxon>Rhabditidae</taxon>
        <taxon>Peloderinae</taxon>
        <taxon>Caenorhabditis</taxon>
    </lineage>
</organism>
<feature type="domain" description="DUF7154" evidence="3">
    <location>
        <begin position="397"/>
        <end position="502"/>
    </location>
</feature>
<feature type="region of interest" description="Disordered" evidence="1">
    <location>
        <begin position="656"/>
        <end position="675"/>
    </location>
</feature>
<dbReference type="InParanoid" id="E3NGK6"/>
<dbReference type="eggNOG" id="KOG4297">
    <property type="taxonomic scope" value="Eukaryota"/>
</dbReference>
<dbReference type="Proteomes" id="UP000008281">
    <property type="component" value="Unassembled WGS sequence"/>
</dbReference>
<keyword evidence="5" id="KW-1185">Reference proteome</keyword>
<feature type="compositionally biased region" description="Low complexity" evidence="1">
    <location>
        <begin position="853"/>
        <end position="888"/>
    </location>
</feature>
<name>E3NGK6_CAERE</name>
<feature type="region of interest" description="Disordered" evidence="1">
    <location>
        <begin position="853"/>
        <end position="919"/>
    </location>
</feature>
<dbReference type="FunCoup" id="E3NGK6">
    <property type="interactions" value="534"/>
</dbReference>
<dbReference type="GO" id="GO:0045087">
    <property type="term" value="P:innate immune response"/>
    <property type="evidence" value="ECO:0007669"/>
    <property type="project" value="TreeGrafter"/>
</dbReference>
<dbReference type="AlphaFoldDB" id="E3NGK6"/>
<keyword evidence="2" id="KW-1133">Transmembrane helix</keyword>
<feature type="transmembrane region" description="Helical" evidence="2">
    <location>
        <begin position="531"/>
        <end position="558"/>
    </location>
</feature>
<dbReference type="PANTHER" id="PTHR23062">
    <property type="entry name" value="HYPOTHETICAL PROTEIN C.ELEGANS"/>
    <property type="match status" value="1"/>
</dbReference>
<gene>
    <name evidence="4" type="ORF">CRE_30202</name>
</gene>
<feature type="transmembrane region" description="Helical" evidence="2">
    <location>
        <begin position="109"/>
        <end position="131"/>
    </location>
</feature>
<dbReference type="InterPro" id="IPR055578">
    <property type="entry name" value="DUF7154"/>
</dbReference>
<evidence type="ECO:0000313" key="5">
    <source>
        <dbReference type="Proteomes" id="UP000008281"/>
    </source>
</evidence>
<keyword evidence="2" id="KW-0472">Membrane</keyword>
<feature type="region of interest" description="Disordered" evidence="1">
    <location>
        <begin position="710"/>
        <end position="767"/>
    </location>
</feature>
<evidence type="ECO:0000256" key="1">
    <source>
        <dbReference type="SAM" id="MobiDB-lite"/>
    </source>
</evidence>
<evidence type="ECO:0000256" key="2">
    <source>
        <dbReference type="SAM" id="Phobius"/>
    </source>
</evidence>
<feature type="compositionally biased region" description="Polar residues" evidence="1">
    <location>
        <begin position="889"/>
        <end position="919"/>
    </location>
</feature>
<reference evidence="4" key="1">
    <citation type="submission" date="2007-07" db="EMBL/GenBank/DDBJ databases">
        <title>PCAP assembly of the Caenorhabditis remanei genome.</title>
        <authorList>
            <consortium name="The Caenorhabditis remanei Sequencing Consortium"/>
            <person name="Wilson R.K."/>
        </authorList>
    </citation>
    <scope>NUCLEOTIDE SEQUENCE [LARGE SCALE GENOMIC DNA]</scope>
    <source>
        <strain evidence="4">PB4641</strain>
    </source>
</reference>
<evidence type="ECO:0000259" key="3">
    <source>
        <dbReference type="Pfam" id="PF23673"/>
    </source>
</evidence>
<dbReference type="HOGENOM" id="CLU_317178_0_0_1"/>
<dbReference type="Pfam" id="PF23673">
    <property type="entry name" value="DUF7154"/>
    <property type="match status" value="1"/>
</dbReference>
<dbReference type="EMBL" id="DS268656">
    <property type="protein sequence ID" value="EFO97151.1"/>
    <property type="molecule type" value="Genomic_DNA"/>
</dbReference>
<proteinExistence type="predicted"/>
<sequence>MNIISRIQKIYAERQARLKTLQIQSRQPDTASELSPSIPNQEPNTVEGSRTTGSTIVSREVPRTQTNLNSIRVIVSETSPETEFEPANKQRHFGILHYIVNNRFRKMMLIGFLNLLIFVIFFASIFLFFYIQSGSEYKEEVSTKPFSTTTSPDVNGDTTTRTDTTAHSHSSDTTTNPFGEFLSASKNIVLSDFLDRTDCSPNHKSTFFFAYSNDLTADQVLNTWKSISENPTFIFETYALTRFDMMDSSSTDSVSSFDSSHSISDITDALLSNLPNPADSFKDPSRGGTVLGIIDVFQSFFCCDVTHCGATLFILTKRLPTETPSYVDYIVNTLKKYHAYATFVVSENSFGGLSPESMYRVASETNGLCIFTEDDRIQETPTWVPSSWPSYLVYSFNAKVTNSGNVTLPIFNSPQVGNYYICMTLQDHGSLDTFRMVHLTWYNEGSSNSGSFEETVESHTDFGNTTYTNKGPYTLDAVPYNLTLQYEFLGETTEVLQIRIYSVHIMSMPYRDFFENPLPEARESKNVLKKYWKAILFGLMGFLIICLIAFLILFLVLLKPTDSITSSTVLPISGTTKNSNATTESFVTNEVSSTLTEGETLSVTTPSPIVINVTSKPHPIPVLNVSTTIIPADYSTTFRSPTTNRLITVLTSAQSTVTEPSTPKPTSSALGSSYAMSTSGTTKHLTAPPAIVTVPEQSTTFGSTKVDLTTTTTLGDSTTSKPLTTESIPTTPSTTPEYASSSTQETTLSSTTLSTSELTTPRSTKTATVSYHPESSTTLRTIACKFRSANFCFTFQQISTILDPETSTISETSKGSTTVLKDLTTTKYLPTTETTPNQSTLFTTSLEYLSSSTQETTMSSTTKITTTEKISTSESTTSQSEKTTTVSEPYSTTVSSTETPIHTSPSTMSITSRIPPQWR</sequence>